<evidence type="ECO:0000256" key="1">
    <source>
        <dbReference type="ARBA" id="ARBA00007865"/>
    </source>
</evidence>
<evidence type="ECO:0000313" key="2">
    <source>
        <dbReference type="EMBL" id="KAK8075775.1"/>
    </source>
</evidence>
<comment type="caution">
    <text evidence="2">The sequence shown here is derived from an EMBL/GenBank/DDBJ whole genome shotgun (WGS) entry which is preliminary data.</text>
</comment>
<comment type="similarity">
    <text evidence="1">Belongs to the Cyclase 1 superfamily.</text>
</comment>
<dbReference type="GeneID" id="92047813"/>
<dbReference type="InterPro" id="IPR037175">
    <property type="entry name" value="KFase_sf"/>
</dbReference>
<protein>
    <recommendedName>
        <fullName evidence="4">Cyclase</fullName>
    </recommendedName>
</protein>
<accession>A0ABR1VWZ0</accession>
<dbReference type="EMBL" id="JAQQWN010000007">
    <property type="protein sequence ID" value="KAK8075775.1"/>
    <property type="molecule type" value="Genomic_DNA"/>
</dbReference>
<evidence type="ECO:0000313" key="3">
    <source>
        <dbReference type="Proteomes" id="UP001433268"/>
    </source>
</evidence>
<keyword evidence="3" id="KW-1185">Reference proteome</keyword>
<sequence length="336" mass="38115">MANPVLSKKFPKFSELPIDKNGPHGNSWGLWGPEDQLGTLNHLIDEVVSLAAAENIKTGHRISLNWSMTGASKPRFPRKLLEQNLVNKAPLKHAHDDEWSFNSQCSSQWDGFRHYAYQKEALYYMGRTAEDFAASPVPNGIQHVSQKGIAGRVVFVDWYAWATEQKGLEIDAMTAHAVPLSELLEALRFQGLDPDSVFRPGDILLVRFGYLAQYEGMGEARREELDRRYQTSKPDNIGVRPSRELLEFFWDNQLAAVAGDSRSFEVWPCTEMDWHLHEWLLAGWGMPIGELFYLEELARHCAETKRYTFFLSSSPMNVPGGVASPPMPWPSFEDSV</sequence>
<dbReference type="PANTHER" id="PTHR34861:SF11">
    <property type="entry name" value="CYCLASE"/>
    <property type="match status" value="1"/>
</dbReference>
<dbReference type="RefSeq" id="XP_066666715.1">
    <property type="nucleotide sequence ID" value="XM_066814753.1"/>
</dbReference>
<evidence type="ECO:0008006" key="4">
    <source>
        <dbReference type="Google" id="ProtNLM"/>
    </source>
</evidence>
<proteinExistence type="inferred from homology"/>
<dbReference type="Proteomes" id="UP001433268">
    <property type="component" value="Unassembled WGS sequence"/>
</dbReference>
<dbReference type="Gene3D" id="3.50.30.50">
    <property type="entry name" value="Putative cyclase"/>
    <property type="match status" value="1"/>
</dbReference>
<gene>
    <name evidence="2" type="ORF">PG997_010438</name>
</gene>
<organism evidence="2 3">
    <name type="scientific">Apiospora hydei</name>
    <dbReference type="NCBI Taxonomy" id="1337664"/>
    <lineage>
        <taxon>Eukaryota</taxon>
        <taxon>Fungi</taxon>
        <taxon>Dikarya</taxon>
        <taxon>Ascomycota</taxon>
        <taxon>Pezizomycotina</taxon>
        <taxon>Sordariomycetes</taxon>
        <taxon>Xylariomycetidae</taxon>
        <taxon>Amphisphaeriales</taxon>
        <taxon>Apiosporaceae</taxon>
        <taxon>Apiospora</taxon>
    </lineage>
</organism>
<dbReference type="Pfam" id="PF04199">
    <property type="entry name" value="Cyclase"/>
    <property type="match status" value="1"/>
</dbReference>
<dbReference type="InterPro" id="IPR007325">
    <property type="entry name" value="KFase/CYL"/>
</dbReference>
<name>A0ABR1VWZ0_9PEZI</name>
<reference evidence="2 3" key="1">
    <citation type="submission" date="2023-01" db="EMBL/GenBank/DDBJ databases">
        <title>Analysis of 21 Apiospora genomes using comparative genomics revels a genus with tremendous synthesis potential of carbohydrate active enzymes and secondary metabolites.</title>
        <authorList>
            <person name="Sorensen T."/>
        </authorList>
    </citation>
    <scope>NUCLEOTIDE SEQUENCE [LARGE SCALE GENOMIC DNA]</scope>
    <source>
        <strain evidence="2 3">CBS 114990</strain>
    </source>
</reference>
<dbReference type="PANTHER" id="PTHR34861">
    <property type="match status" value="1"/>
</dbReference>
<dbReference type="SUPFAM" id="SSF102198">
    <property type="entry name" value="Putative cyclase"/>
    <property type="match status" value="1"/>
</dbReference>